<dbReference type="AlphaFoldDB" id="A0A8J2U9T6"/>
<evidence type="ECO:0000259" key="5">
    <source>
        <dbReference type="PROSITE" id="PS51635"/>
    </source>
</evidence>
<evidence type="ECO:0000256" key="4">
    <source>
        <dbReference type="PROSITE-ProRule" id="PRU01161"/>
    </source>
</evidence>
<sequence length="385" mass="42387">MSLKFRQHQASPQPKPNSAIVLTGGGARAAYQVGVLKAISECFPGSGRLPFDIICGTSAGAINGTALSCYAANFRLGIKKIEWVWRNFETAKVYHSDLRGICRQLLLNLLPVKTAQPDQALAVLNNAPLKQLLTSLLDLSRIERNIDRGFLKAVSVSASSYATGNSVCFFQAEPEIGDWYRVRRRGVRTPLTFQHLMASSALPMVFPASRIGKRYYGDGSIHQLAPLSPAIHLGARRILVVGTSDLPDRPSTSAMPPPSAADIAGHLLDTIFSDSLRADLERLQRINNTLAMLSRAEQQKVNLFPIHTHVINPSTELKDLAAPHYPRLPSSVKVLLKLLGANPQTNTALLSYLLFEKEYCQQLIELGYRDGLQQRQAVLHFLCDK</sequence>
<feature type="domain" description="PNPLA" evidence="5">
    <location>
        <begin position="20"/>
        <end position="231"/>
    </location>
</feature>
<evidence type="ECO:0000256" key="1">
    <source>
        <dbReference type="ARBA" id="ARBA00022801"/>
    </source>
</evidence>
<dbReference type="Proteomes" id="UP000619743">
    <property type="component" value="Unassembled WGS sequence"/>
</dbReference>
<dbReference type="PANTHER" id="PTHR14226:SF57">
    <property type="entry name" value="BLR7027 PROTEIN"/>
    <property type="match status" value="1"/>
</dbReference>
<comment type="caution">
    <text evidence="6">The sequence shown here is derived from an EMBL/GenBank/DDBJ whole genome shotgun (WGS) entry which is preliminary data.</text>
</comment>
<keyword evidence="1 4" id="KW-0378">Hydrolase</keyword>
<organism evidence="6 7">
    <name type="scientific">Neiella marina</name>
    <dbReference type="NCBI Taxonomy" id="508461"/>
    <lineage>
        <taxon>Bacteria</taxon>
        <taxon>Pseudomonadati</taxon>
        <taxon>Pseudomonadota</taxon>
        <taxon>Gammaproteobacteria</taxon>
        <taxon>Alteromonadales</taxon>
        <taxon>Echinimonadaceae</taxon>
        <taxon>Neiella</taxon>
    </lineage>
</organism>
<keyword evidence="3 4" id="KW-0443">Lipid metabolism</keyword>
<evidence type="ECO:0000313" key="7">
    <source>
        <dbReference type="Proteomes" id="UP000619743"/>
    </source>
</evidence>
<feature type="active site" description="Nucleophile" evidence="4">
    <location>
        <position position="58"/>
    </location>
</feature>
<dbReference type="Pfam" id="PF01734">
    <property type="entry name" value="Patatin"/>
    <property type="match status" value="1"/>
</dbReference>
<evidence type="ECO:0000256" key="2">
    <source>
        <dbReference type="ARBA" id="ARBA00022963"/>
    </source>
</evidence>
<proteinExistence type="predicted"/>
<comment type="caution">
    <text evidence="4">Lacks conserved residue(s) required for the propagation of feature annotation.</text>
</comment>
<dbReference type="GO" id="GO:0016787">
    <property type="term" value="F:hydrolase activity"/>
    <property type="evidence" value="ECO:0007669"/>
    <property type="project" value="UniProtKB-UniRule"/>
</dbReference>
<dbReference type="EMBL" id="BMDX01000027">
    <property type="protein sequence ID" value="GGA89141.1"/>
    <property type="molecule type" value="Genomic_DNA"/>
</dbReference>
<feature type="short sequence motif" description="GXSXG" evidence="4">
    <location>
        <begin position="56"/>
        <end position="60"/>
    </location>
</feature>
<protein>
    <submittedName>
        <fullName evidence="6">Patatin</fullName>
    </submittedName>
</protein>
<dbReference type="GO" id="GO:0016042">
    <property type="term" value="P:lipid catabolic process"/>
    <property type="evidence" value="ECO:0007669"/>
    <property type="project" value="UniProtKB-UniRule"/>
</dbReference>
<dbReference type="SUPFAM" id="SSF52151">
    <property type="entry name" value="FabD/lysophospholipase-like"/>
    <property type="match status" value="1"/>
</dbReference>
<dbReference type="Gene3D" id="3.40.1090.10">
    <property type="entry name" value="Cytosolic phospholipase A2 catalytic domain"/>
    <property type="match status" value="1"/>
</dbReference>
<dbReference type="PROSITE" id="PS51635">
    <property type="entry name" value="PNPLA"/>
    <property type="match status" value="1"/>
</dbReference>
<keyword evidence="7" id="KW-1185">Reference proteome</keyword>
<evidence type="ECO:0000256" key="3">
    <source>
        <dbReference type="ARBA" id="ARBA00023098"/>
    </source>
</evidence>
<keyword evidence="2 4" id="KW-0442">Lipid degradation</keyword>
<dbReference type="InterPro" id="IPR002641">
    <property type="entry name" value="PNPLA_dom"/>
</dbReference>
<dbReference type="RefSeq" id="WP_087506370.1">
    <property type="nucleotide sequence ID" value="NZ_BMDX01000027.1"/>
</dbReference>
<dbReference type="CDD" id="cd07209">
    <property type="entry name" value="Pat_hypo_Ecoli_Z1214_like"/>
    <property type="match status" value="1"/>
</dbReference>
<dbReference type="OrthoDB" id="9798773at2"/>
<dbReference type="InterPro" id="IPR050301">
    <property type="entry name" value="NTE"/>
</dbReference>
<gene>
    <name evidence="6" type="ORF">GCM10011369_34120</name>
</gene>
<name>A0A8J2U9T6_9GAMM</name>
<dbReference type="InterPro" id="IPR016035">
    <property type="entry name" value="Acyl_Trfase/lysoPLipase"/>
</dbReference>
<accession>A0A8J2U9T6</accession>
<reference evidence="7" key="1">
    <citation type="journal article" date="2019" name="Int. J. Syst. Evol. Microbiol.">
        <title>The Global Catalogue of Microorganisms (GCM) 10K type strain sequencing project: providing services to taxonomists for standard genome sequencing and annotation.</title>
        <authorList>
            <consortium name="The Broad Institute Genomics Platform"/>
            <consortium name="The Broad Institute Genome Sequencing Center for Infectious Disease"/>
            <person name="Wu L."/>
            <person name="Ma J."/>
        </authorList>
    </citation>
    <scope>NUCLEOTIDE SEQUENCE [LARGE SCALE GENOMIC DNA]</scope>
    <source>
        <strain evidence="7">CGMCC 1.10130</strain>
    </source>
</reference>
<dbReference type="PANTHER" id="PTHR14226">
    <property type="entry name" value="NEUROPATHY TARGET ESTERASE/SWISS CHEESE D.MELANOGASTER"/>
    <property type="match status" value="1"/>
</dbReference>
<evidence type="ECO:0000313" key="6">
    <source>
        <dbReference type="EMBL" id="GGA89141.1"/>
    </source>
</evidence>
<feature type="active site" description="Proton acceptor" evidence="4">
    <location>
        <position position="218"/>
    </location>
</feature>